<dbReference type="FunCoup" id="T1EDB7">
    <property type="interactions" value="582"/>
</dbReference>
<dbReference type="SUPFAM" id="SSF56317">
    <property type="entry name" value="Carbon-nitrogen hydrolase"/>
    <property type="match status" value="2"/>
</dbReference>
<feature type="region of interest" description="Disordered" evidence="10">
    <location>
        <begin position="151"/>
        <end position="170"/>
    </location>
</feature>
<protein>
    <recommendedName>
        <fullName evidence="1">bis(5'-adenosyl)-triphosphatase</fullName>
        <ecNumber evidence="1">3.6.1.29</ecNumber>
    </recommendedName>
</protein>
<dbReference type="Gene3D" id="3.30.428.10">
    <property type="entry name" value="HIT-like"/>
    <property type="match status" value="1"/>
</dbReference>
<reference evidence="15" key="1">
    <citation type="submission" date="2012-12" db="EMBL/GenBank/DDBJ databases">
        <authorList>
            <person name="Hellsten U."/>
            <person name="Grimwood J."/>
            <person name="Chapman J.A."/>
            <person name="Shapiro H."/>
            <person name="Aerts A."/>
            <person name="Otillar R.P."/>
            <person name="Terry A.Y."/>
            <person name="Boore J.L."/>
            <person name="Simakov O."/>
            <person name="Marletaz F."/>
            <person name="Cho S.-J."/>
            <person name="Edsinger-Gonzales E."/>
            <person name="Havlak P."/>
            <person name="Kuo D.-H."/>
            <person name="Larsson T."/>
            <person name="Lv J."/>
            <person name="Arendt D."/>
            <person name="Savage R."/>
            <person name="Osoegawa K."/>
            <person name="de Jong P."/>
            <person name="Lindberg D.R."/>
            <person name="Seaver E.C."/>
            <person name="Weisblat D.A."/>
            <person name="Putnam N.H."/>
            <person name="Grigoriev I.V."/>
            <person name="Rokhsar D.S."/>
        </authorList>
    </citation>
    <scope>NUCLEOTIDE SEQUENCE</scope>
</reference>
<evidence type="ECO:0000256" key="8">
    <source>
        <dbReference type="PROSITE-ProRule" id="PRU00464"/>
    </source>
</evidence>
<evidence type="ECO:0000256" key="4">
    <source>
        <dbReference type="ARBA" id="ARBA00047780"/>
    </source>
</evidence>
<evidence type="ECO:0000256" key="3">
    <source>
        <dbReference type="ARBA" id="ARBA00022801"/>
    </source>
</evidence>
<dbReference type="KEGG" id="hro:HELRODRAFT_102781"/>
<dbReference type="FunFam" id="3.30.428.10:FF:000011">
    <property type="entry name" value="Fragile histidine triad"/>
    <property type="match status" value="1"/>
</dbReference>
<dbReference type="PANTHER" id="PTHR23088:SF27">
    <property type="entry name" value="DEAMINATED GLUTATHIONE AMIDASE"/>
    <property type="match status" value="1"/>
</dbReference>
<dbReference type="EMBL" id="AMQM01006997">
    <property type="status" value="NOT_ANNOTATED_CDS"/>
    <property type="molecule type" value="Genomic_DNA"/>
</dbReference>
<organism evidence="14 15">
    <name type="scientific">Helobdella robusta</name>
    <name type="common">Californian leech</name>
    <dbReference type="NCBI Taxonomy" id="6412"/>
    <lineage>
        <taxon>Eukaryota</taxon>
        <taxon>Metazoa</taxon>
        <taxon>Spiralia</taxon>
        <taxon>Lophotrochozoa</taxon>
        <taxon>Annelida</taxon>
        <taxon>Clitellata</taxon>
        <taxon>Hirudinea</taxon>
        <taxon>Rhynchobdellida</taxon>
        <taxon>Glossiphoniidae</taxon>
        <taxon>Helobdella</taxon>
    </lineage>
</organism>
<evidence type="ECO:0000313" key="14">
    <source>
        <dbReference type="EnsemblMetazoa" id="HelroP102781"/>
    </source>
</evidence>
<keyword evidence="2" id="KW-0547">Nucleotide-binding</keyword>
<proteinExistence type="predicted"/>
<dbReference type="PROSITE" id="PS50263">
    <property type="entry name" value="CN_HYDROLASE"/>
    <property type="match status" value="1"/>
</dbReference>
<reference evidence="13 15" key="2">
    <citation type="journal article" date="2013" name="Nature">
        <title>Insights into bilaterian evolution from three spiralian genomes.</title>
        <authorList>
            <person name="Simakov O."/>
            <person name="Marletaz F."/>
            <person name="Cho S.J."/>
            <person name="Edsinger-Gonzales E."/>
            <person name="Havlak P."/>
            <person name="Hellsten U."/>
            <person name="Kuo D.H."/>
            <person name="Larsson T."/>
            <person name="Lv J."/>
            <person name="Arendt D."/>
            <person name="Savage R."/>
            <person name="Osoegawa K."/>
            <person name="de Jong P."/>
            <person name="Grimwood J."/>
            <person name="Chapman J.A."/>
            <person name="Shapiro H."/>
            <person name="Aerts A."/>
            <person name="Otillar R.P."/>
            <person name="Terry A.Y."/>
            <person name="Boore J.L."/>
            <person name="Grigoriev I.V."/>
            <person name="Lindberg D.R."/>
            <person name="Seaver E.C."/>
            <person name="Weisblat D.A."/>
            <person name="Putnam N.H."/>
            <person name="Rokhsar D.S."/>
        </authorList>
    </citation>
    <scope>NUCLEOTIDE SEQUENCE</scope>
</reference>
<evidence type="ECO:0000313" key="13">
    <source>
        <dbReference type="EMBL" id="ESN94971.1"/>
    </source>
</evidence>
<dbReference type="PROSITE" id="PS51084">
    <property type="entry name" value="HIT_2"/>
    <property type="match status" value="1"/>
</dbReference>
<dbReference type="Pfam" id="PF01230">
    <property type="entry name" value="HIT"/>
    <property type="match status" value="1"/>
</dbReference>
<gene>
    <name evidence="14" type="primary">20194569</name>
    <name evidence="13" type="ORF">HELRODRAFT_102781</name>
</gene>
<feature type="domain" description="HIT" evidence="12">
    <location>
        <begin position="381"/>
        <end position="489"/>
    </location>
</feature>
<dbReference type="EMBL" id="KB097552">
    <property type="protein sequence ID" value="ESN94971.1"/>
    <property type="molecule type" value="Genomic_DNA"/>
</dbReference>
<dbReference type="Pfam" id="PF00795">
    <property type="entry name" value="CN_hydrolase"/>
    <property type="match status" value="2"/>
</dbReference>
<evidence type="ECO:0000256" key="7">
    <source>
        <dbReference type="PIRSR" id="PIRSR639383-3"/>
    </source>
</evidence>
<dbReference type="InterPro" id="IPR036265">
    <property type="entry name" value="HIT-like_sf"/>
</dbReference>
<evidence type="ECO:0000313" key="15">
    <source>
        <dbReference type="Proteomes" id="UP000015101"/>
    </source>
</evidence>
<feature type="binding site" evidence="6">
    <location>
        <position position="478"/>
    </location>
    <ligand>
        <name>substrate</name>
    </ligand>
</feature>
<feature type="binding site" evidence="6">
    <location>
        <position position="463"/>
    </location>
    <ligand>
        <name>substrate</name>
    </ligand>
</feature>
<dbReference type="GO" id="GO:0047710">
    <property type="term" value="F:bis(5'-adenosyl)-triphosphatase activity"/>
    <property type="evidence" value="ECO:0007669"/>
    <property type="project" value="UniProtKB-EC"/>
</dbReference>
<keyword evidence="15" id="KW-1185">Reference proteome</keyword>
<dbReference type="InterPro" id="IPR045254">
    <property type="entry name" value="Nit1/2_C-N_Hydrolase"/>
</dbReference>
<dbReference type="SUPFAM" id="SSF54197">
    <property type="entry name" value="HIT-like"/>
    <property type="match status" value="1"/>
</dbReference>
<evidence type="ECO:0000256" key="9">
    <source>
        <dbReference type="SAM" id="Coils"/>
    </source>
</evidence>
<dbReference type="CDD" id="cd01275">
    <property type="entry name" value="FHIT"/>
    <property type="match status" value="1"/>
</dbReference>
<feature type="active site" description="Tele-AMP-histidine intermediate" evidence="5">
    <location>
        <position position="476"/>
    </location>
</feature>
<dbReference type="Proteomes" id="UP000015101">
    <property type="component" value="Unassembled WGS sequence"/>
</dbReference>
<dbReference type="EnsemblMetazoa" id="HelroT102781">
    <property type="protein sequence ID" value="HelroP102781"/>
    <property type="gene ID" value="HelroG102781"/>
</dbReference>
<dbReference type="eggNOG" id="KOG0807">
    <property type="taxonomic scope" value="Eukaryota"/>
</dbReference>
<keyword evidence="3" id="KW-0378">Hydrolase</keyword>
<dbReference type="AlphaFoldDB" id="T1EDB7"/>
<dbReference type="RefSeq" id="XP_009026871.1">
    <property type="nucleotide sequence ID" value="XM_009028623.1"/>
</dbReference>
<dbReference type="STRING" id="6412.T1EDB7"/>
<evidence type="ECO:0000256" key="6">
    <source>
        <dbReference type="PIRSR" id="PIRSR639383-2"/>
    </source>
</evidence>
<dbReference type="InParanoid" id="T1EDB7"/>
<evidence type="ECO:0000256" key="5">
    <source>
        <dbReference type="PIRSR" id="PIRSR639383-1"/>
    </source>
</evidence>
<evidence type="ECO:0000259" key="11">
    <source>
        <dbReference type="PROSITE" id="PS50263"/>
    </source>
</evidence>
<dbReference type="OMA" id="GWHNKKR"/>
<evidence type="ECO:0000256" key="10">
    <source>
        <dbReference type="SAM" id="MobiDB-lite"/>
    </source>
</evidence>
<name>T1EDB7_HELRO</name>
<dbReference type="GeneID" id="20194569"/>
<dbReference type="OrthoDB" id="680339at2759"/>
<feature type="coiled-coil region" evidence="9">
    <location>
        <begin position="500"/>
        <end position="531"/>
    </location>
</feature>
<dbReference type="GO" id="GO:0000166">
    <property type="term" value="F:nucleotide binding"/>
    <property type="evidence" value="ECO:0007669"/>
    <property type="project" value="UniProtKB-KW"/>
</dbReference>
<dbReference type="Gene3D" id="3.60.110.10">
    <property type="entry name" value="Carbon-nitrogen hydrolase"/>
    <property type="match status" value="2"/>
</dbReference>
<keyword evidence="9" id="KW-0175">Coiled coil</keyword>
<evidence type="ECO:0000256" key="1">
    <source>
        <dbReference type="ARBA" id="ARBA00012377"/>
    </source>
</evidence>
<feature type="binding site" evidence="6">
    <location>
        <position position="407"/>
    </location>
    <ligand>
        <name>substrate</name>
    </ligand>
</feature>
<dbReference type="PANTHER" id="PTHR23088">
    <property type="entry name" value="NITRILASE-RELATED"/>
    <property type="match status" value="1"/>
</dbReference>
<dbReference type="InterPro" id="IPR039383">
    <property type="entry name" value="FHIT"/>
</dbReference>
<feature type="binding site" evidence="6">
    <location>
        <begin position="469"/>
        <end position="472"/>
    </location>
    <ligand>
        <name>substrate</name>
    </ligand>
</feature>
<dbReference type="eggNOG" id="KOG3379">
    <property type="taxonomic scope" value="Eukaryota"/>
</dbReference>
<evidence type="ECO:0000256" key="2">
    <source>
        <dbReference type="ARBA" id="ARBA00022741"/>
    </source>
</evidence>
<comment type="catalytic activity">
    <reaction evidence="4">
        <text>P(1),P(3)-bis(5'-adenosyl) triphosphate + H2O = AMP + ADP + 2 H(+)</text>
        <dbReference type="Rhea" id="RHEA:13893"/>
        <dbReference type="ChEBI" id="CHEBI:15377"/>
        <dbReference type="ChEBI" id="CHEBI:15378"/>
        <dbReference type="ChEBI" id="CHEBI:58529"/>
        <dbReference type="ChEBI" id="CHEBI:456215"/>
        <dbReference type="ChEBI" id="CHEBI:456216"/>
        <dbReference type="EC" id="3.6.1.29"/>
    </reaction>
</comment>
<dbReference type="InterPro" id="IPR003010">
    <property type="entry name" value="C-N_Hydrolase"/>
</dbReference>
<dbReference type="GO" id="GO:0016811">
    <property type="term" value="F:hydrolase activity, acting on carbon-nitrogen (but not peptide) bonds, in linear amides"/>
    <property type="evidence" value="ECO:0007669"/>
    <property type="project" value="InterPro"/>
</dbReference>
<dbReference type="InterPro" id="IPR011146">
    <property type="entry name" value="HIT-like"/>
</dbReference>
<dbReference type="InterPro" id="IPR036526">
    <property type="entry name" value="C-N_Hydrolase_sf"/>
</dbReference>
<feature type="site" description="Important for induction of apoptosis" evidence="7">
    <location>
        <position position="494"/>
    </location>
</feature>
<sequence>MFPATDWPTLKESKPLVGVVQMTSTSDKEANFVQIASLVEKASKRGAQMVFLPENSDYIPESSKQSIEMSESLDGDLMGRYRKLASQFDVWLFVGGFHRRTAETELTHRTFNSHVVIDSAGEIRSIYNKLHLFDINNPTTTTTSTTITTATSSTNVSTSPAATDATASTSNASTTTTIATSINETVNASAVKSNLGASSTCSNLKSSKNANIPTSSTIPTFVESNLVMAGREICPPVVTPYANVGLAICYDLRFSDLSTALRRMGAHVLTYPSAFTVPTGMAHWEVLLRSRAIESQCYVLAPAQAGRHNNKRSSYGHAMIIDPWGTILAQCSANQSDVCFAEIDLDLVKKVRGLLPSFEHRREDLYGNFSAASPCEYDEQVVYKFGHVSISSSCVFYRTRHSFAFVNISPVLPGHVLVSSLRVAARLTDLTKPEVADLFSAVQDVSRVVENVYAASSLTIAMQDGEQAGQTVKHAHVHILPRRTGDFSRNDDVYEKLERHDKEEARKKRTEAEMSEEAARLRRAMVELSAKHNSLVN</sequence>
<reference evidence="14" key="3">
    <citation type="submission" date="2015-06" db="UniProtKB">
        <authorList>
            <consortium name="EnsemblMetazoa"/>
        </authorList>
    </citation>
    <scope>IDENTIFICATION</scope>
</reference>
<dbReference type="HOGENOM" id="CLU_030130_12_1_1"/>
<feature type="short sequence motif" description="Histidine triad motif" evidence="8">
    <location>
        <begin position="474"/>
        <end position="478"/>
    </location>
</feature>
<dbReference type="CDD" id="cd07572">
    <property type="entry name" value="nit"/>
    <property type="match status" value="1"/>
</dbReference>
<feature type="domain" description="CN hydrolase" evidence="11">
    <location>
        <begin position="15"/>
        <end position="345"/>
    </location>
</feature>
<dbReference type="CTD" id="20194569"/>
<evidence type="ECO:0000259" key="12">
    <source>
        <dbReference type="PROSITE" id="PS51084"/>
    </source>
</evidence>
<accession>T1EDB7</accession>
<dbReference type="EC" id="3.6.1.29" evidence="1"/>